<evidence type="ECO:0000256" key="2">
    <source>
        <dbReference type="SAM" id="Phobius"/>
    </source>
</evidence>
<reference evidence="3" key="2">
    <citation type="submission" date="2020-07" db="EMBL/GenBank/DDBJ databases">
        <authorList>
            <person name="Vera ALvarez R."/>
            <person name="Arias-Moreno D.M."/>
            <person name="Jimenez-Jacinto V."/>
            <person name="Jimenez-Bremont J.F."/>
            <person name="Swaminathan K."/>
            <person name="Moose S.P."/>
            <person name="Guerrero-Gonzalez M.L."/>
            <person name="Marino-Ramirez L."/>
            <person name="Landsman D."/>
            <person name="Rodriguez-Kessler M."/>
            <person name="Delgado-Sanchez P."/>
        </authorList>
    </citation>
    <scope>NUCLEOTIDE SEQUENCE</scope>
    <source>
        <tissue evidence="3">Cladode</tissue>
    </source>
</reference>
<evidence type="ECO:0000256" key="1">
    <source>
        <dbReference type="SAM" id="MobiDB-lite"/>
    </source>
</evidence>
<feature type="transmembrane region" description="Helical" evidence="2">
    <location>
        <begin position="66"/>
        <end position="86"/>
    </location>
</feature>
<evidence type="ECO:0000313" key="3">
    <source>
        <dbReference type="EMBL" id="MBA4660066.1"/>
    </source>
</evidence>
<keyword evidence="2" id="KW-1133">Transmembrane helix</keyword>
<protein>
    <submittedName>
        <fullName evidence="3">Uncharacterized protein</fullName>
    </submittedName>
</protein>
<reference evidence="3" key="1">
    <citation type="journal article" date="2013" name="J. Plant Res.">
        <title>Effect of fungi and light on seed germination of three Opuntia species from semiarid lands of central Mexico.</title>
        <authorList>
            <person name="Delgado-Sanchez P."/>
            <person name="Jimenez-Bremont J.F."/>
            <person name="Guerrero-Gonzalez Mde L."/>
            <person name="Flores J."/>
        </authorList>
    </citation>
    <scope>NUCLEOTIDE SEQUENCE</scope>
    <source>
        <tissue evidence="3">Cladode</tissue>
    </source>
</reference>
<keyword evidence="2" id="KW-0812">Transmembrane</keyword>
<dbReference type="EMBL" id="GISG01205956">
    <property type="protein sequence ID" value="MBA4660066.1"/>
    <property type="molecule type" value="Transcribed_RNA"/>
</dbReference>
<feature type="region of interest" description="Disordered" evidence="1">
    <location>
        <begin position="109"/>
        <end position="137"/>
    </location>
</feature>
<feature type="transmembrane region" description="Helical" evidence="2">
    <location>
        <begin position="39"/>
        <end position="60"/>
    </location>
</feature>
<accession>A0A7C9EA15</accession>
<organism evidence="3">
    <name type="scientific">Opuntia streptacantha</name>
    <name type="common">Prickly pear cactus</name>
    <name type="synonym">Opuntia cardona</name>
    <dbReference type="NCBI Taxonomy" id="393608"/>
    <lineage>
        <taxon>Eukaryota</taxon>
        <taxon>Viridiplantae</taxon>
        <taxon>Streptophyta</taxon>
        <taxon>Embryophyta</taxon>
        <taxon>Tracheophyta</taxon>
        <taxon>Spermatophyta</taxon>
        <taxon>Magnoliopsida</taxon>
        <taxon>eudicotyledons</taxon>
        <taxon>Gunneridae</taxon>
        <taxon>Pentapetalae</taxon>
        <taxon>Caryophyllales</taxon>
        <taxon>Cactineae</taxon>
        <taxon>Cactaceae</taxon>
        <taxon>Opuntioideae</taxon>
        <taxon>Opuntia</taxon>
    </lineage>
</organism>
<name>A0A7C9EA15_OPUST</name>
<dbReference type="AlphaFoldDB" id="A0A7C9EA15"/>
<sequence>MLGEFPIAIISRLRSLRGLIRAAMERGSRSIWLTLRLQVESAIVVVITTTKTIILIVVIIIDSPIIIAAIAMAIVVDAAASAMAVLKREISFANGLKVRVAGDDGAVVGEASPASSATSERRTGRHGGGDAVERERG</sequence>
<keyword evidence="2" id="KW-0472">Membrane</keyword>
<feature type="compositionally biased region" description="Basic and acidic residues" evidence="1">
    <location>
        <begin position="119"/>
        <end position="137"/>
    </location>
</feature>
<proteinExistence type="predicted"/>